<reference evidence="1" key="2">
    <citation type="journal article" date="2015" name="Data Brief">
        <title>Shoot transcriptome of the giant reed, Arundo donax.</title>
        <authorList>
            <person name="Barrero R.A."/>
            <person name="Guerrero F.D."/>
            <person name="Moolhuijzen P."/>
            <person name="Goolsby J.A."/>
            <person name="Tidwell J."/>
            <person name="Bellgard S.E."/>
            <person name="Bellgard M.I."/>
        </authorList>
    </citation>
    <scope>NUCLEOTIDE SEQUENCE</scope>
    <source>
        <tissue evidence="1">Shoot tissue taken approximately 20 cm above the soil surface</tissue>
    </source>
</reference>
<evidence type="ECO:0000313" key="1">
    <source>
        <dbReference type="EMBL" id="JAD52456.1"/>
    </source>
</evidence>
<dbReference type="AlphaFoldDB" id="A0A0A9AMT0"/>
<sequence>MLVFFSIKLVKLKNSLTLDNLESNLFWDRGST</sequence>
<protein>
    <submittedName>
        <fullName evidence="1">Uncharacterized protein</fullName>
    </submittedName>
</protein>
<proteinExistence type="predicted"/>
<name>A0A0A9AMT0_ARUDO</name>
<accession>A0A0A9AMT0</accession>
<dbReference type="EMBL" id="GBRH01245439">
    <property type="protein sequence ID" value="JAD52456.1"/>
    <property type="molecule type" value="Transcribed_RNA"/>
</dbReference>
<reference evidence="1" key="1">
    <citation type="submission" date="2014-09" db="EMBL/GenBank/DDBJ databases">
        <authorList>
            <person name="Magalhaes I.L.F."/>
            <person name="Oliveira U."/>
            <person name="Santos F.R."/>
            <person name="Vidigal T.H.D.A."/>
            <person name="Brescovit A.D."/>
            <person name="Santos A.J."/>
        </authorList>
    </citation>
    <scope>NUCLEOTIDE SEQUENCE</scope>
    <source>
        <tissue evidence="1">Shoot tissue taken approximately 20 cm above the soil surface</tissue>
    </source>
</reference>
<organism evidence="1">
    <name type="scientific">Arundo donax</name>
    <name type="common">Giant reed</name>
    <name type="synonym">Donax arundinaceus</name>
    <dbReference type="NCBI Taxonomy" id="35708"/>
    <lineage>
        <taxon>Eukaryota</taxon>
        <taxon>Viridiplantae</taxon>
        <taxon>Streptophyta</taxon>
        <taxon>Embryophyta</taxon>
        <taxon>Tracheophyta</taxon>
        <taxon>Spermatophyta</taxon>
        <taxon>Magnoliopsida</taxon>
        <taxon>Liliopsida</taxon>
        <taxon>Poales</taxon>
        <taxon>Poaceae</taxon>
        <taxon>PACMAD clade</taxon>
        <taxon>Arundinoideae</taxon>
        <taxon>Arundineae</taxon>
        <taxon>Arundo</taxon>
    </lineage>
</organism>